<dbReference type="Gene3D" id="3.40.50.300">
    <property type="entry name" value="P-loop containing nucleotide triphosphate hydrolases"/>
    <property type="match status" value="1"/>
</dbReference>
<dbReference type="Proteomes" id="UP000229459">
    <property type="component" value="Unassembled WGS sequence"/>
</dbReference>
<gene>
    <name evidence="1" type="ORF">COX08_00940</name>
</gene>
<dbReference type="EMBL" id="PCSR01000020">
    <property type="protein sequence ID" value="PIP53444.1"/>
    <property type="molecule type" value="Genomic_DNA"/>
</dbReference>
<proteinExistence type="predicted"/>
<evidence type="ECO:0000313" key="2">
    <source>
        <dbReference type="Proteomes" id="UP000229459"/>
    </source>
</evidence>
<dbReference type="InterPro" id="IPR027417">
    <property type="entry name" value="P-loop_NTPase"/>
</dbReference>
<reference evidence="1 2" key="1">
    <citation type="submission" date="2017-09" db="EMBL/GenBank/DDBJ databases">
        <title>Depth-based differentiation of microbial function through sediment-hosted aquifers and enrichment of novel symbionts in the deep terrestrial subsurface.</title>
        <authorList>
            <person name="Probst A.J."/>
            <person name="Ladd B."/>
            <person name="Jarett J.K."/>
            <person name="Geller-Mcgrath D.E."/>
            <person name="Sieber C.M."/>
            <person name="Emerson J.B."/>
            <person name="Anantharaman K."/>
            <person name="Thomas B.C."/>
            <person name="Malmstrom R."/>
            <person name="Stieglmeier M."/>
            <person name="Klingl A."/>
            <person name="Woyke T."/>
            <person name="Ryan C.M."/>
            <person name="Banfield J.F."/>
        </authorList>
    </citation>
    <scope>NUCLEOTIDE SEQUENCE [LARGE SCALE GENOMIC DNA]</scope>
    <source>
        <strain evidence="1">CG23_combo_of_CG06-09_8_20_14_all_34_8</strain>
    </source>
</reference>
<sequence length="176" mass="20419">MPKIFLYGVPGTGKTYISRKLGKQYNLLVIEGDKLKKLARQNIPKSQNPFLYLGTCQAWQEFGKLNENNAIKGLLAVRQAYIDFISQYLQDKENFIFEAAFLGPNIIENNDRCFLLITSDETQHRRQFYHHREKLLDFKGDEFKAARLVQEYLIAEAKKLGIQIIENNDTNNMIAI</sequence>
<comment type="caution">
    <text evidence="1">The sequence shown here is derived from an EMBL/GenBank/DDBJ whole genome shotgun (WGS) entry which is preliminary data.</text>
</comment>
<dbReference type="AlphaFoldDB" id="A0A2H0B743"/>
<evidence type="ECO:0000313" key="1">
    <source>
        <dbReference type="EMBL" id="PIP53444.1"/>
    </source>
</evidence>
<accession>A0A2H0B743</accession>
<organism evidence="1 2">
    <name type="scientific">Candidatus Beckwithbacteria bacterium CG23_combo_of_CG06-09_8_20_14_all_34_8</name>
    <dbReference type="NCBI Taxonomy" id="1974497"/>
    <lineage>
        <taxon>Bacteria</taxon>
        <taxon>Candidatus Beckwithiibacteriota</taxon>
    </lineage>
</organism>
<name>A0A2H0B743_9BACT</name>
<protein>
    <submittedName>
        <fullName evidence="1">Uncharacterized protein</fullName>
    </submittedName>
</protein>
<dbReference type="SUPFAM" id="SSF52540">
    <property type="entry name" value="P-loop containing nucleoside triphosphate hydrolases"/>
    <property type="match status" value="1"/>
</dbReference>